<dbReference type="EMBL" id="SMGK01000004">
    <property type="protein sequence ID" value="TCK71859.1"/>
    <property type="molecule type" value="Genomic_DNA"/>
</dbReference>
<reference evidence="2 3" key="1">
    <citation type="submission" date="2019-03" db="EMBL/GenBank/DDBJ databases">
        <title>Genomic Encyclopedia of Type Strains, Phase IV (KMG-IV): sequencing the most valuable type-strain genomes for metagenomic binning, comparative biology and taxonomic classification.</title>
        <authorList>
            <person name="Goeker M."/>
        </authorList>
    </citation>
    <scope>NUCLEOTIDE SEQUENCE [LARGE SCALE GENOMIC DNA]</scope>
    <source>
        <strain evidence="2 3">DSM 103428</strain>
    </source>
</reference>
<keyword evidence="3" id="KW-1185">Reference proteome</keyword>
<gene>
    <name evidence="2" type="ORF">C7378_2480</name>
</gene>
<proteinExistence type="predicted"/>
<evidence type="ECO:0000313" key="2">
    <source>
        <dbReference type="EMBL" id="TCK71859.1"/>
    </source>
</evidence>
<organism evidence="2 3">
    <name type="scientific">Acidipila rosea</name>
    <dbReference type="NCBI Taxonomy" id="768535"/>
    <lineage>
        <taxon>Bacteria</taxon>
        <taxon>Pseudomonadati</taxon>
        <taxon>Acidobacteriota</taxon>
        <taxon>Terriglobia</taxon>
        <taxon>Terriglobales</taxon>
        <taxon>Acidobacteriaceae</taxon>
        <taxon>Acidipila</taxon>
    </lineage>
</organism>
<evidence type="ECO:0000313" key="3">
    <source>
        <dbReference type="Proteomes" id="UP000295210"/>
    </source>
</evidence>
<comment type="caution">
    <text evidence="2">The sequence shown here is derived from an EMBL/GenBank/DDBJ whole genome shotgun (WGS) entry which is preliminary data.</text>
</comment>
<evidence type="ECO:0000256" key="1">
    <source>
        <dbReference type="SAM" id="SignalP"/>
    </source>
</evidence>
<keyword evidence="1" id="KW-0732">Signal</keyword>
<dbReference type="AlphaFoldDB" id="A0A4R1L6F3"/>
<accession>A0A4R1L6F3</accession>
<sequence>MHVVSKKLGTVAVLLIAIMSAVTCHARQNKKAEADAGFYLSPHLSAGQTLSFITYRVISLYGTGIEDSVVTLPATGTYIFQSSPSSDIIRWKADVRMDGKRVLKNVEGEYRDHGTTTCYGGKCSLDTNASGPFYNPTFWGTPQGELKAGETWTVTLSQPWELGPPGTQTVTVISVDKVNGIVVLKREGDGVGPYEGTHETASVKKDSKIYKVATRFGRAHWSGQAVIQHGVIVSDELLCTTPVELSSPDFGTVEVQSRQYMSVLEHPGAIGA</sequence>
<dbReference type="Proteomes" id="UP000295210">
    <property type="component" value="Unassembled WGS sequence"/>
</dbReference>
<protein>
    <submittedName>
        <fullName evidence="2">Uncharacterized protein</fullName>
    </submittedName>
</protein>
<feature type="chain" id="PRO_5020587450" evidence="1">
    <location>
        <begin position="27"/>
        <end position="272"/>
    </location>
</feature>
<name>A0A4R1L6F3_9BACT</name>
<feature type="signal peptide" evidence="1">
    <location>
        <begin position="1"/>
        <end position="26"/>
    </location>
</feature>
<dbReference type="OrthoDB" id="5948153at2"/>
<dbReference type="RefSeq" id="WP_131997018.1">
    <property type="nucleotide sequence ID" value="NZ_SMGK01000004.1"/>
</dbReference>